<dbReference type="RefSeq" id="WP_307328043.1">
    <property type="nucleotide sequence ID" value="NZ_JAUSUG010000015.1"/>
</dbReference>
<sequence length="262" mass="30162">MEFFIVILILTGALFYVITFLFNKFRWQVINYKGKSVPYSLGTIFILLILMDYIILQNIVSHIVALFYLVTIWLLGFIDDRYGKPYPKGIRGHLKLFVQKYEISTGFLKAVGTVLVSLFYIMFPRELGAPLWISFLLLIFLPHTMNLLDTKPLRVWKVALIIITVPLLFLQWNLWVFGGYILILIMWAFYESRMLAMLGDNGATLIGALGAVTAVQTNMGHLITFLLLFSLCITWIAEKVSIQKWVENTPGLRQIDKLGRIE</sequence>
<keyword evidence="1" id="KW-1133">Transmembrane helix</keyword>
<keyword evidence="1" id="KW-0812">Transmembrane</keyword>
<proteinExistence type="predicted"/>
<feature type="transmembrane region" description="Helical" evidence="1">
    <location>
        <begin position="62"/>
        <end position="82"/>
    </location>
</feature>
<name>A0ABT9ZYB3_9BACI</name>
<evidence type="ECO:0000313" key="3">
    <source>
        <dbReference type="Proteomes" id="UP001230005"/>
    </source>
</evidence>
<gene>
    <name evidence="2" type="ORF">J2S74_003654</name>
</gene>
<feature type="transmembrane region" description="Helical" evidence="1">
    <location>
        <begin position="160"/>
        <end position="190"/>
    </location>
</feature>
<keyword evidence="1" id="KW-0472">Membrane</keyword>
<feature type="transmembrane region" description="Helical" evidence="1">
    <location>
        <begin position="37"/>
        <end position="56"/>
    </location>
</feature>
<comment type="caution">
    <text evidence="2">The sequence shown here is derived from an EMBL/GenBank/DDBJ whole genome shotgun (WGS) entry which is preliminary data.</text>
</comment>
<feature type="transmembrane region" description="Helical" evidence="1">
    <location>
        <begin position="129"/>
        <end position="148"/>
    </location>
</feature>
<dbReference type="EMBL" id="JAUSUG010000015">
    <property type="protein sequence ID" value="MDQ0256236.1"/>
    <property type="molecule type" value="Genomic_DNA"/>
</dbReference>
<feature type="transmembrane region" description="Helical" evidence="1">
    <location>
        <begin position="6"/>
        <end position="25"/>
    </location>
</feature>
<keyword evidence="3" id="KW-1185">Reference proteome</keyword>
<dbReference type="Proteomes" id="UP001230005">
    <property type="component" value="Unassembled WGS sequence"/>
</dbReference>
<accession>A0ABT9ZYB3</accession>
<evidence type="ECO:0000256" key="1">
    <source>
        <dbReference type="SAM" id="Phobius"/>
    </source>
</evidence>
<reference evidence="2 3" key="1">
    <citation type="submission" date="2023-07" db="EMBL/GenBank/DDBJ databases">
        <title>Genomic Encyclopedia of Type Strains, Phase IV (KMG-IV): sequencing the most valuable type-strain genomes for metagenomic binning, comparative biology and taxonomic classification.</title>
        <authorList>
            <person name="Goeker M."/>
        </authorList>
    </citation>
    <scope>NUCLEOTIDE SEQUENCE [LARGE SCALE GENOMIC DNA]</scope>
    <source>
        <strain evidence="2 3">DSM 9768</strain>
    </source>
</reference>
<feature type="transmembrane region" description="Helical" evidence="1">
    <location>
        <begin position="103"/>
        <end position="123"/>
    </location>
</feature>
<protein>
    <submittedName>
        <fullName evidence="2">Uncharacterized protein</fullName>
    </submittedName>
</protein>
<organism evidence="2 3">
    <name type="scientific">Evansella vedderi</name>
    <dbReference type="NCBI Taxonomy" id="38282"/>
    <lineage>
        <taxon>Bacteria</taxon>
        <taxon>Bacillati</taxon>
        <taxon>Bacillota</taxon>
        <taxon>Bacilli</taxon>
        <taxon>Bacillales</taxon>
        <taxon>Bacillaceae</taxon>
        <taxon>Evansella</taxon>
    </lineage>
</organism>
<evidence type="ECO:0000313" key="2">
    <source>
        <dbReference type="EMBL" id="MDQ0256236.1"/>
    </source>
</evidence>